<dbReference type="EMBL" id="KZ293665">
    <property type="protein sequence ID" value="PBK90531.1"/>
    <property type="molecule type" value="Genomic_DNA"/>
</dbReference>
<accession>A0A2H3D5J5</accession>
<evidence type="ECO:0000256" key="1">
    <source>
        <dbReference type="SAM" id="Phobius"/>
    </source>
</evidence>
<feature type="transmembrane region" description="Helical" evidence="1">
    <location>
        <begin position="191"/>
        <end position="210"/>
    </location>
</feature>
<feature type="transmembrane region" description="Helical" evidence="1">
    <location>
        <begin position="33"/>
        <end position="55"/>
    </location>
</feature>
<feature type="transmembrane region" description="Helical" evidence="1">
    <location>
        <begin position="148"/>
        <end position="171"/>
    </location>
</feature>
<keyword evidence="1" id="KW-0812">Transmembrane</keyword>
<dbReference type="AlphaFoldDB" id="A0A2H3D5J5"/>
<proteinExistence type="predicted"/>
<feature type="transmembrane region" description="Helical" evidence="1">
    <location>
        <begin position="67"/>
        <end position="85"/>
    </location>
</feature>
<dbReference type="OrthoDB" id="2964940at2759"/>
<name>A0A2H3D5J5_ARMGA</name>
<feature type="transmembrane region" description="Helical" evidence="1">
    <location>
        <begin position="115"/>
        <end position="136"/>
    </location>
</feature>
<organism evidence="2 3">
    <name type="scientific">Armillaria gallica</name>
    <name type="common">Bulbous honey fungus</name>
    <name type="synonym">Armillaria bulbosa</name>
    <dbReference type="NCBI Taxonomy" id="47427"/>
    <lineage>
        <taxon>Eukaryota</taxon>
        <taxon>Fungi</taxon>
        <taxon>Dikarya</taxon>
        <taxon>Basidiomycota</taxon>
        <taxon>Agaricomycotina</taxon>
        <taxon>Agaricomycetes</taxon>
        <taxon>Agaricomycetidae</taxon>
        <taxon>Agaricales</taxon>
        <taxon>Marasmiineae</taxon>
        <taxon>Physalacriaceae</taxon>
        <taxon>Armillaria</taxon>
    </lineage>
</organism>
<protein>
    <submittedName>
        <fullName evidence="2">Uncharacterized protein</fullName>
    </submittedName>
</protein>
<feature type="non-terminal residue" evidence="2">
    <location>
        <position position="211"/>
    </location>
</feature>
<dbReference type="InParanoid" id="A0A2H3D5J5"/>
<reference evidence="3" key="1">
    <citation type="journal article" date="2017" name="Nat. Ecol. Evol.">
        <title>Genome expansion and lineage-specific genetic innovations in the forest pathogenic fungi Armillaria.</title>
        <authorList>
            <person name="Sipos G."/>
            <person name="Prasanna A.N."/>
            <person name="Walter M.C."/>
            <person name="O'Connor E."/>
            <person name="Balint B."/>
            <person name="Krizsan K."/>
            <person name="Kiss B."/>
            <person name="Hess J."/>
            <person name="Varga T."/>
            <person name="Slot J."/>
            <person name="Riley R."/>
            <person name="Boka B."/>
            <person name="Rigling D."/>
            <person name="Barry K."/>
            <person name="Lee J."/>
            <person name="Mihaltcheva S."/>
            <person name="LaButti K."/>
            <person name="Lipzen A."/>
            <person name="Waldron R."/>
            <person name="Moloney N.M."/>
            <person name="Sperisen C."/>
            <person name="Kredics L."/>
            <person name="Vagvoelgyi C."/>
            <person name="Patrignani A."/>
            <person name="Fitzpatrick D."/>
            <person name="Nagy I."/>
            <person name="Doyle S."/>
            <person name="Anderson J.B."/>
            <person name="Grigoriev I.V."/>
            <person name="Gueldener U."/>
            <person name="Muensterkoetter M."/>
            <person name="Nagy L.G."/>
        </authorList>
    </citation>
    <scope>NUCLEOTIDE SEQUENCE [LARGE SCALE GENOMIC DNA]</scope>
    <source>
        <strain evidence="3">Ar21-2</strain>
    </source>
</reference>
<keyword evidence="1" id="KW-1133">Transmembrane helix</keyword>
<evidence type="ECO:0000313" key="2">
    <source>
        <dbReference type="EMBL" id="PBK90531.1"/>
    </source>
</evidence>
<gene>
    <name evidence="2" type="ORF">ARMGADRAFT_1166885</name>
</gene>
<sequence>MIARTYPGADIPELSDSQIKDIFRNLDMEFNDAMIRAGGYGIYTGVVAVTLWAVASRSHFQSLGRPRFLIFIILLLYLLATFNLYNGWAVEIAHTTLPNGESFWTAFEYNPGTPIFLALGIDAILSTILADATLIWRCWIVWGRSWRIVLVPILCTTLAVVSRGIVTYYAIFGPSVPPGALFFKTTVSWSVLYSLFILATLLLCTTLIIYR</sequence>
<evidence type="ECO:0000313" key="3">
    <source>
        <dbReference type="Proteomes" id="UP000217790"/>
    </source>
</evidence>
<keyword evidence="1" id="KW-0472">Membrane</keyword>
<keyword evidence="3" id="KW-1185">Reference proteome</keyword>
<dbReference type="Proteomes" id="UP000217790">
    <property type="component" value="Unassembled WGS sequence"/>
</dbReference>